<reference evidence="2" key="1">
    <citation type="submission" date="2020-03" db="EMBL/GenBank/DDBJ databases">
        <authorList>
            <person name="Chebbi M.A."/>
            <person name="Drezen J.M."/>
        </authorList>
    </citation>
    <scope>NUCLEOTIDE SEQUENCE</scope>
    <source>
        <tissue evidence="2">Whole body</tissue>
    </source>
</reference>
<reference evidence="2" key="2">
    <citation type="submission" date="2021-04" db="EMBL/GenBank/DDBJ databases">
        <title>Genome-wide patterns of bracovirus chromosomal integration into multiple host tissues during parasitism.</title>
        <authorList>
            <person name="Chebbi M.A.C."/>
        </authorList>
    </citation>
    <scope>NUCLEOTIDE SEQUENCE</scope>
    <source>
        <tissue evidence="2">Whole body</tissue>
    </source>
</reference>
<comment type="caution">
    <text evidence="2">The sequence shown here is derived from an EMBL/GenBank/DDBJ whole genome shotgun (WGS) entry which is preliminary data.</text>
</comment>
<dbReference type="Proteomes" id="UP000729913">
    <property type="component" value="Unassembled WGS sequence"/>
</dbReference>
<dbReference type="EMBL" id="JAAOIC020000016">
    <property type="protein sequence ID" value="KAG8041437.1"/>
    <property type="molecule type" value="Genomic_DNA"/>
</dbReference>
<gene>
    <name evidence="2" type="ORF">G9C98_002730</name>
</gene>
<evidence type="ECO:0000313" key="2">
    <source>
        <dbReference type="EMBL" id="KAG8041437.1"/>
    </source>
</evidence>
<name>A0A8J5R7N3_9HYME</name>
<organism evidence="2 3">
    <name type="scientific">Cotesia typhae</name>
    <dbReference type="NCBI Taxonomy" id="2053667"/>
    <lineage>
        <taxon>Eukaryota</taxon>
        <taxon>Metazoa</taxon>
        <taxon>Ecdysozoa</taxon>
        <taxon>Arthropoda</taxon>
        <taxon>Hexapoda</taxon>
        <taxon>Insecta</taxon>
        <taxon>Pterygota</taxon>
        <taxon>Neoptera</taxon>
        <taxon>Endopterygota</taxon>
        <taxon>Hymenoptera</taxon>
        <taxon>Apocrita</taxon>
        <taxon>Ichneumonoidea</taxon>
        <taxon>Braconidae</taxon>
        <taxon>Microgastrinae</taxon>
        <taxon>Cotesia</taxon>
    </lineage>
</organism>
<feature type="region of interest" description="Disordered" evidence="1">
    <location>
        <begin position="1"/>
        <end position="24"/>
    </location>
</feature>
<keyword evidence="3" id="KW-1185">Reference proteome</keyword>
<protein>
    <submittedName>
        <fullName evidence="2">Uncharacterized protein</fullName>
    </submittedName>
</protein>
<dbReference type="AlphaFoldDB" id="A0A8J5R7N3"/>
<evidence type="ECO:0000313" key="3">
    <source>
        <dbReference type="Proteomes" id="UP000729913"/>
    </source>
</evidence>
<proteinExistence type="predicted"/>
<sequence length="109" mass="12800">MRHETFHDTTNLKKRKPNRLRGTPANKYSHALSFACIGVFTLGCHLFTKAEWAQPYLIRFFENTAPSSYQDRQKWMVNDPFINSILQNKQDKEEGVVKEDQRVYDSATF</sequence>
<evidence type="ECO:0000256" key="1">
    <source>
        <dbReference type="SAM" id="MobiDB-lite"/>
    </source>
</evidence>
<dbReference type="OrthoDB" id="7688257at2759"/>
<feature type="compositionally biased region" description="Basic and acidic residues" evidence="1">
    <location>
        <begin position="1"/>
        <end position="11"/>
    </location>
</feature>
<accession>A0A8J5R7N3</accession>